<evidence type="ECO:0000256" key="9">
    <source>
        <dbReference type="ARBA" id="ARBA00023170"/>
    </source>
</evidence>
<keyword evidence="10 12" id="KW-0807">Transducer</keyword>
<feature type="transmembrane region" description="Helical" evidence="13">
    <location>
        <begin position="95"/>
        <end position="113"/>
    </location>
</feature>
<dbReference type="PANTHER" id="PTHR11394:SF47">
    <property type="entry name" value="TASTE RECEPTOR TYPE 2 MEMBER 40"/>
    <property type="match status" value="1"/>
</dbReference>
<keyword evidence="5 12" id="KW-0812">Transmembrane</keyword>
<feature type="transmembrane region" description="Helical" evidence="13">
    <location>
        <begin position="239"/>
        <end position="261"/>
    </location>
</feature>
<evidence type="ECO:0000256" key="1">
    <source>
        <dbReference type="ARBA" id="ARBA00004141"/>
    </source>
</evidence>
<dbReference type="FunFam" id="1.20.1070.10:FF:000055">
    <property type="entry name" value="Taste receptor type 2"/>
    <property type="match status" value="1"/>
</dbReference>
<dbReference type="GO" id="GO:0004930">
    <property type="term" value="F:G protein-coupled receptor activity"/>
    <property type="evidence" value="ECO:0007669"/>
    <property type="project" value="UniProtKB-KW"/>
</dbReference>
<evidence type="ECO:0000256" key="6">
    <source>
        <dbReference type="ARBA" id="ARBA00022989"/>
    </source>
</evidence>
<evidence type="ECO:0000256" key="13">
    <source>
        <dbReference type="SAM" id="Phobius"/>
    </source>
</evidence>
<evidence type="ECO:0000256" key="12">
    <source>
        <dbReference type="RuleBase" id="RU004424"/>
    </source>
</evidence>
<comment type="subcellular location">
    <subcellularLocation>
        <location evidence="1 12">Membrane</location>
        <topology evidence="1 12">Multi-pass membrane protein</topology>
    </subcellularLocation>
</comment>
<comment type="similarity">
    <text evidence="2 11">Belongs to the G-protein coupled receptor T2R family.</text>
</comment>
<dbReference type="InterPro" id="IPR007960">
    <property type="entry name" value="TAS2R"/>
</dbReference>
<dbReference type="GO" id="GO:0033038">
    <property type="term" value="F:bitter taste receptor activity"/>
    <property type="evidence" value="ECO:0007669"/>
    <property type="project" value="InterPro"/>
</dbReference>
<protein>
    <recommendedName>
        <fullName evidence="12">Taste receptor type 2</fullName>
    </recommendedName>
</protein>
<evidence type="ECO:0000256" key="4">
    <source>
        <dbReference type="ARBA" id="ARBA00022606"/>
    </source>
</evidence>
<organism evidence="14 15">
    <name type="scientific">Acanthisitta chloris</name>
    <name type="common">rifleman</name>
    <dbReference type="NCBI Taxonomy" id="57068"/>
    <lineage>
        <taxon>Eukaryota</taxon>
        <taxon>Metazoa</taxon>
        <taxon>Chordata</taxon>
        <taxon>Craniata</taxon>
        <taxon>Vertebrata</taxon>
        <taxon>Euteleostomi</taxon>
        <taxon>Archelosauria</taxon>
        <taxon>Archosauria</taxon>
        <taxon>Dinosauria</taxon>
        <taxon>Saurischia</taxon>
        <taxon>Theropoda</taxon>
        <taxon>Coelurosauria</taxon>
        <taxon>Aves</taxon>
        <taxon>Neognathae</taxon>
        <taxon>Neoaves</taxon>
        <taxon>Telluraves</taxon>
        <taxon>Australaves</taxon>
        <taxon>Passeriformes</taxon>
        <taxon>Acanthisittidae</taxon>
        <taxon>Acanthisitta</taxon>
    </lineage>
</organism>
<sequence length="301" mass="34361">TEQSNGTSYSIVAVAIITLEVFASLWINAFIVAVLCIAWVKKKTLNSSEKILLVLGCCRFWFLCISWVYSFLAIICPEYLCVHPIFQVVTATQNFFIFSDLWVSASLCGFYCIKIANFRNSFFIYLKAKIDRIVPWLLLGSVVFSLFIAILAYDTLDKAICHNLNFTCKGIAWKASIRMKEHFFPVFFITGLGFSTSFVAVTFSALLLLFSLWRHKCMMQTNSMKNLSMDAHIKAMKSILSFFILYSINFIFLILTLIYALNSQNSMTFLIFIVQDAFPGVHSITLIFSNPKLEKTLLRIL</sequence>
<keyword evidence="7 12" id="KW-0297">G-protein coupled receptor</keyword>
<keyword evidence="4 12" id="KW-0716">Sensory transduction</keyword>
<dbReference type="AlphaFoldDB" id="A0A091MW98"/>
<gene>
    <name evidence="14" type="ORF">N310_11113</name>
</gene>
<dbReference type="GO" id="GO:0016020">
    <property type="term" value="C:membrane"/>
    <property type="evidence" value="ECO:0007669"/>
    <property type="project" value="UniProtKB-SubCell"/>
</dbReference>
<dbReference type="PANTHER" id="PTHR11394">
    <property type="entry name" value="TASTE RECEPTOR TYPE 2"/>
    <property type="match status" value="1"/>
</dbReference>
<dbReference type="EMBL" id="KK837702">
    <property type="protein sequence ID" value="KFP80889.1"/>
    <property type="molecule type" value="Genomic_DNA"/>
</dbReference>
<reference evidence="14 15" key="1">
    <citation type="submission" date="2014-04" db="EMBL/GenBank/DDBJ databases">
        <title>Genome evolution of avian class.</title>
        <authorList>
            <person name="Zhang G."/>
            <person name="Li C."/>
        </authorList>
    </citation>
    <scope>NUCLEOTIDE SEQUENCE [LARGE SCALE GENOMIC DNA]</scope>
    <source>
        <strain evidence="14">BGI_N310</strain>
    </source>
</reference>
<evidence type="ECO:0000256" key="10">
    <source>
        <dbReference type="ARBA" id="ARBA00023224"/>
    </source>
</evidence>
<accession>A0A091MW98</accession>
<keyword evidence="6 13" id="KW-1133">Transmembrane helix</keyword>
<feature type="transmembrane region" description="Helical" evidence="13">
    <location>
        <begin position="12"/>
        <end position="40"/>
    </location>
</feature>
<keyword evidence="8 12" id="KW-0472">Membrane</keyword>
<evidence type="ECO:0000256" key="8">
    <source>
        <dbReference type="ARBA" id="ARBA00023136"/>
    </source>
</evidence>
<dbReference type="Proteomes" id="UP000053537">
    <property type="component" value="Unassembled WGS sequence"/>
</dbReference>
<keyword evidence="15" id="KW-1185">Reference proteome</keyword>
<evidence type="ECO:0000313" key="14">
    <source>
        <dbReference type="EMBL" id="KFP80889.1"/>
    </source>
</evidence>
<evidence type="ECO:0000256" key="11">
    <source>
        <dbReference type="RuleBase" id="RU004423"/>
    </source>
</evidence>
<evidence type="ECO:0000256" key="2">
    <source>
        <dbReference type="ARBA" id="ARBA00007376"/>
    </source>
</evidence>
<feature type="non-terminal residue" evidence="14">
    <location>
        <position position="1"/>
    </location>
</feature>
<dbReference type="Pfam" id="PF05296">
    <property type="entry name" value="TAS2R"/>
    <property type="match status" value="1"/>
</dbReference>
<feature type="transmembrane region" description="Helical" evidence="13">
    <location>
        <begin position="183"/>
        <end position="210"/>
    </location>
</feature>
<feature type="transmembrane region" description="Helical" evidence="13">
    <location>
        <begin position="52"/>
        <end position="75"/>
    </location>
</feature>
<feature type="transmembrane region" description="Helical" evidence="13">
    <location>
        <begin position="267"/>
        <end position="289"/>
    </location>
</feature>
<evidence type="ECO:0000256" key="7">
    <source>
        <dbReference type="ARBA" id="ARBA00023040"/>
    </source>
</evidence>
<keyword evidence="3 12" id="KW-0919">Taste</keyword>
<evidence type="ECO:0000256" key="3">
    <source>
        <dbReference type="ARBA" id="ARBA00022480"/>
    </source>
</evidence>
<evidence type="ECO:0000256" key="5">
    <source>
        <dbReference type="ARBA" id="ARBA00022692"/>
    </source>
</evidence>
<keyword evidence="9 12" id="KW-0675">Receptor</keyword>
<proteinExistence type="inferred from homology"/>
<feature type="non-terminal residue" evidence="14">
    <location>
        <position position="301"/>
    </location>
</feature>
<evidence type="ECO:0000313" key="15">
    <source>
        <dbReference type="Proteomes" id="UP000053537"/>
    </source>
</evidence>
<name>A0A091MW98_9PASS</name>
<feature type="transmembrane region" description="Helical" evidence="13">
    <location>
        <begin position="133"/>
        <end position="153"/>
    </location>
</feature>